<keyword evidence="5" id="KW-0503">Monooxygenase</keyword>
<keyword evidence="3" id="KW-0560">Oxidoreductase</keyword>
<keyword evidence="2 6" id="KW-0479">Metal-binding</keyword>
<dbReference type="PANTHER" id="PTHR46300">
    <property type="entry name" value="P450, PUTATIVE (EUROFUNG)-RELATED-RELATED"/>
    <property type="match status" value="1"/>
</dbReference>
<evidence type="ECO:0000313" key="8">
    <source>
        <dbReference type="Proteomes" id="UP001271007"/>
    </source>
</evidence>
<dbReference type="GO" id="GO:0005506">
    <property type="term" value="F:iron ion binding"/>
    <property type="evidence" value="ECO:0007669"/>
    <property type="project" value="InterPro"/>
</dbReference>
<dbReference type="Gene3D" id="1.10.630.10">
    <property type="entry name" value="Cytochrome P450"/>
    <property type="match status" value="1"/>
</dbReference>
<accession>A0AAJ0G6Z0</accession>
<dbReference type="InterPro" id="IPR001128">
    <property type="entry name" value="Cyt_P450"/>
</dbReference>
<dbReference type="Proteomes" id="UP001271007">
    <property type="component" value="Unassembled WGS sequence"/>
</dbReference>
<name>A0AAJ0G6Z0_9PEZI</name>
<dbReference type="GO" id="GO:0016705">
    <property type="term" value="F:oxidoreductase activity, acting on paired donors, with incorporation or reduction of molecular oxygen"/>
    <property type="evidence" value="ECO:0007669"/>
    <property type="project" value="InterPro"/>
</dbReference>
<dbReference type="PRINTS" id="PR00463">
    <property type="entry name" value="EP450I"/>
</dbReference>
<comment type="caution">
    <text evidence="7">The sequence shown here is derived from an EMBL/GenBank/DDBJ whole genome shotgun (WGS) entry which is preliminary data.</text>
</comment>
<feature type="binding site" description="axial binding residue" evidence="6">
    <location>
        <position position="400"/>
    </location>
    <ligand>
        <name>heme</name>
        <dbReference type="ChEBI" id="CHEBI:30413"/>
    </ligand>
    <ligandPart>
        <name>Fe</name>
        <dbReference type="ChEBI" id="CHEBI:18248"/>
    </ligandPart>
</feature>
<evidence type="ECO:0000256" key="6">
    <source>
        <dbReference type="PIRSR" id="PIRSR602401-1"/>
    </source>
</evidence>
<dbReference type="Pfam" id="PF00067">
    <property type="entry name" value="p450"/>
    <property type="match status" value="1"/>
</dbReference>
<keyword evidence="6" id="KW-0349">Heme</keyword>
<dbReference type="InterPro" id="IPR036396">
    <property type="entry name" value="Cyt_P450_sf"/>
</dbReference>
<dbReference type="GO" id="GO:0020037">
    <property type="term" value="F:heme binding"/>
    <property type="evidence" value="ECO:0007669"/>
    <property type="project" value="InterPro"/>
</dbReference>
<evidence type="ECO:0000256" key="1">
    <source>
        <dbReference type="ARBA" id="ARBA00010617"/>
    </source>
</evidence>
<comment type="cofactor">
    <cofactor evidence="6">
        <name>heme</name>
        <dbReference type="ChEBI" id="CHEBI:30413"/>
    </cofactor>
</comment>
<dbReference type="PRINTS" id="PR00385">
    <property type="entry name" value="P450"/>
</dbReference>
<dbReference type="CDD" id="cd11065">
    <property type="entry name" value="CYP64-like"/>
    <property type="match status" value="1"/>
</dbReference>
<dbReference type="SUPFAM" id="SSF48264">
    <property type="entry name" value="Cytochrome P450"/>
    <property type="match status" value="1"/>
</dbReference>
<evidence type="ECO:0000256" key="4">
    <source>
        <dbReference type="ARBA" id="ARBA00023004"/>
    </source>
</evidence>
<reference evidence="7" key="1">
    <citation type="submission" date="2023-04" db="EMBL/GenBank/DDBJ databases">
        <title>Black Yeasts Isolated from many extreme environments.</title>
        <authorList>
            <person name="Coleine C."/>
            <person name="Stajich J.E."/>
            <person name="Selbmann L."/>
        </authorList>
    </citation>
    <scope>NUCLEOTIDE SEQUENCE</scope>
    <source>
        <strain evidence="7">CCFEE 5312</strain>
    </source>
</reference>
<organism evidence="7 8">
    <name type="scientific">Extremus antarcticus</name>
    <dbReference type="NCBI Taxonomy" id="702011"/>
    <lineage>
        <taxon>Eukaryota</taxon>
        <taxon>Fungi</taxon>
        <taxon>Dikarya</taxon>
        <taxon>Ascomycota</taxon>
        <taxon>Pezizomycotina</taxon>
        <taxon>Dothideomycetes</taxon>
        <taxon>Dothideomycetidae</taxon>
        <taxon>Mycosphaerellales</taxon>
        <taxon>Extremaceae</taxon>
        <taxon>Extremus</taxon>
    </lineage>
</organism>
<evidence type="ECO:0000256" key="5">
    <source>
        <dbReference type="ARBA" id="ARBA00023033"/>
    </source>
</evidence>
<dbReference type="InterPro" id="IPR050364">
    <property type="entry name" value="Cytochrome_P450_fung"/>
</dbReference>
<dbReference type="GO" id="GO:0004497">
    <property type="term" value="F:monooxygenase activity"/>
    <property type="evidence" value="ECO:0007669"/>
    <property type="project" value="UniProtKB-KW"/>
</dbReference>
<keyword evidence="4 6" id="KW-0408">Iron</keyword>
<gene>
    <name evidence="7" type="ORF">LTR09_007392</name>
</gene>
<dbReference type="EMBL" id="JAWDJX010000026">
    <property type="protein sequence ID" value="KAK3051369.1"/>
    <property type="molecule type" value="Genomic_DNA"/>
</dbReference>
<evidence type="ECO:0008006" key="9">
    <source>
        <dbReference type="Google" id="ProtNLM"/>
    </source>
</evidence>
<evidence type="ECO:0000256" key="3">
    <source>
        <dbReference type="ARBA" id="ARBA00023002"/>
    </source>
</evidence>
<protein>
    <recommendedName>
        <fullName evidence="9">Cytochrome P450</fullName>
    </recommendedName>
</protein>
<proteinExistence type="inferred from homology"/>
<keyword evidence="8" id="KW-1185">Reference proteome</keyword>
<sequence length="480" mass="54009">MGQSLWPIIGLKLGPQNLVILNDHEAVAEYANGETCGEYLSLPFHRLFDRRGGIYSSRPPSHIANDLIFQNSVHPLFLPYGDAWRQLRKALQDILRTTHVDDLLPLQDAEATQTLYDLLHTPDSWYDHIRRYSTAVILASVFGLRGASYDSPRVKRLYEVQNQNTAINELGATPPIDAFPFLKSLPGPLAPWRKWALDIRVQYRAMLFDLVKESKENSRKPGGPDCFLAKLHRDQEKSGLDDEHVAYLGGGLVMEAGSDTTASTLLSFLLAMASHPEVLAKCQQEADSICGPERSPSFKDMDKFTYLRCTMNETLRWRPVAAGGVPHMLTQDDTYKGYILPKGTILFANTWSIHRTADFDDPEAFKPGRWANSTFGTRDTSVDDEKRRPQYGFGAGRRICQGQRLAENSLMVNMAKLVWAFDIGVATGKTLDTSMETGYIGGFLVCPKEFPLALRPRSRERAESIDREMDEVRDFLGRFG</sequence>
<evidence type="ECO:0000256" key="2">
    <source>
        <dbReference type="ARBA" id="ARBA00022723"/>
    </source>
</evidence>
<comment type="similarity">
    <text evidence="1">Belongs to the cytochrome P450 family.</text>
</comment>
<dbReference type="AlphaFoldDB" id="A0AAJ0G6Z0"/>
<dbReference type="PANTHER" id="PTHR46300:SF2">
    <property type="entry name" value="CYTOCHROME P450 MONOOXYGENASE ALNH-RELATED"/>
    <property type="match status" value="1"/>
</dbReference>
<evidence type="ECO:0000313" key="7">
    <source>
        <dbReference type="EMBL" id="KAK3051369.1"/>
    </source>
</evidence>
<dbReference type="InterPro" id="IPR002401">
    <property type="entry name" value="Cyt_P450_E_grp-I"/>
</dbReference>